<gene>
    <name evidence="6" type="ORF">M427DRAFT_129187</name>
</gene>
<dbReference type="Pfam" id="PF02291">
    <property type="entry name" value="TFIID-31kDa"/>
    <property type="match status" value="1"/>
</dbReference>
<dbReference type="GO" id="GO:0003713">
    <property type="term" value="F:transcription coactivator activity"/>
    <property type="evidence" value="ECO:0007669"/>
    <property type="project" value="TreeGrafter"/>
</dbReference>
<keyword evidence="3" id="KW-0805">Transcription regulation</keyword>
<dbReference type="InterPro" id="IPR003162">
    <property type="entry name" value="TFIID-31"/>
</dbReference>
<comment type="subcellular location">
    <subcellularLocation>
        <location evidence="1">Nucleus</location>
    </subcellularLocation>
</comment>
<dbReference type="Gene3D" id="1.10.20.10">
    <property type="entry name" value="Histone, subunit A"/>
    <property type="match status" value="1"/>
</dbReference>
<dbReference type="SUPFAM" id="SSF47113">
    <property type="entry name" value="Histone-fold"/>
    <property type="match status" value="1"/>
</dbReference>
<comment type="similarity">
    <text evidence="2">Belongs to the TAF9 family.</text>
</comment>
<dbReference type="GO" id="GO:0005669">
    <property type="term" value="C:transcription factor TFIID complex"/>
    <property type="evidence" value="ECO:0007669"/>
    <property type="project" value="TreeGrafter"/>
</dbReference>
<evidence type="ECO:0000256" key="2">
    <source>
        <dbReference type="ARBA" id="ARBA00007646"/>
    </source>
</evidence>
<dbReference type="GO" id="GO:0016251">
    <property type="term" value="F:RNA polymerase II general transcription initiation factor activity"/>
    <property type="evidence" value="ECO:0007669"/>
    <property type="project" value="TreeGrafter"/>
</dbReference>
<dbReference type="CDD" id="cd07979">
    <property type="entry name" value="HFD_TAF9"/>
    <property type="match status" value="1"/>
</dbReference>
<dbReference type="GO" id="GO:0051123">
    <property type="term" value="P:RNA polymerase II preinitiation complex assembly"/>
    <property type="evidence" value="ECO:0007669"/>
    <property type="project" value="TreeGrafter"/>
</dbReference>
<reference evidence="6 7" key="1">
    <citation type="journal article" date="2015" name="Genome Biol. Evol.">
        <title>Phylogenomic analyses indicate that early fungi evolved digesting cell walls of algal ancestors of land plants.</title>
        <authorList>
            <person name="Chang Y."/>
            <person name="Wang S."/>
            <person name="Sekimoto S."/>
            <person name="Aerts A.L."/>
            <person name="Choi C."/>
            <person name="Clum A."/>
            <person name="LaButti K.M."/>
            <person name="Lindquist E.A."/>
            <person name="Yee Ngan C."/>
            <person name="Ohm R.A."/>
            <person name="Salamov A.A."/>
            <person name="Grigoriev I.V."/>
            <person name="Spatafora J.W."/>
            <person name="Berbee M.L."/>
        </authorList>
    </citation>
    <scope>NUCLEOTIDE SEQUENCE [LARGE SCALE GENOMIC DNA]</scope>
    <source>
        <strain evidence="6 7">JEL478</strain>
    </source>
</reference>
<dbReference type="PANTHER" id="PTHR48068:SF4">
    <property type="entry name" value="TATA-BOX BINDING PROTEIN ASSOCIATED FACTOR 9"/>
    <property type="match status" value="1"/>
</dbReference>
<dbReference type="GO" id="GO:0000124">
    <property type="term" value="C:SAGA complex"/>
    <property type="evidence" value="ECO:0007669"/>
    <property type="project" value="TreeGrafter"/>
</dbReference>
<dbReference type="InterPro" id="IPR051431">
    <property type="entry name" value="TFIID_subunit_9"/>
</dbReference>
<dbReference type="Proteomes" id="UP000070544">
    <property type="component" value="Unassembled WGS sequence"/>
</dbReference>
<evidence type="ECO:0000256" key="3">
    <source>
        <dbReference type="ARBA" id="ARBA00023015"/>
    </source>
</evidence>
<dbReference type="InterPro" id="IPR009072">
    <property type="entry name" value="Histone-fold"/>
</dbReference>
<organism evidence="6 7">
    <name type="scientific">Gonapodya prolifera (strain JEL478)</name>
    <name type="common">Monoblepharis prolifera</name>
    <dbReference type="NCBI Taxonomy" id="1344416"/>
    <lineage>
        <taxon>Eukaryota</taxon>
        <taxon>Fungi</taxon>
        <taxon>Fungi incertae sedis</taxon>
        <taxon>Chytridiomycota</taxon>
        <taxon>Chytridiomycota incertae sedis</taxon>
        <taxon>Monoblepharidomycetes</taxon>
        <taxon>Monoblepharidales</taxon>
        <taxon>Gonapodyaceae</taxon>
        <taxon>Gonapodya</taxon>
    </lineage>
</organism>
<dbReference type="PANTHER" id="PTHR48068">
    <property type="entry name" value="TAF9 RNA POLYMERASE II, TATA BOX-BINDING PROTEIN (TBP)-ASSOCIATED FACTOR"/>
    <property type="match status" value="1"/>
</dbReference>
<accession>A0A138ZXT5</accession>
<name>A0A138ZXT5_GONPJ</name>
<keyword evidence="7" id="KW-1185">Reference proteome</keyword>
<sequence length="217" mass="23990">MATQGGTSGAPDRPNDAKAIDSILRSMGARADSRTVYMLLEFAYRYAVEILQDSHEFAVHAGRSEVKEADVKLAVDARATHSFTSPPTREFLAEIAEKRNALPLPTVGERYGPRLPPQNFLLTHPNFRIVPKVRDPFGCRCSLQCQSGRGTSAIELLSLDRTLAKIDLHVTRHGDLLLLNPHISVSLGDDHMENSHSDTEDGVPFRPLKENSRLVLV</sequence>
<dbReference type="STRING" id="1344416.A0A138ZXT5"/>
<dbReference type="OrthoDB" id="341924at2759"/>
<evidence type="ECO:0000256" key="1">
    <source>
        <dbReference type="ARBA" id="ARBA00004123"/>
    </source>
</evidence>
<evidence type="ECO:0000256" key="5">
    <source>
        <dbReference type="ARBA" id="ARBA00023242"/>
    </source>
</evidence>
<dbReference type="GO" id="GO:0046982">
    <property type="term" value="F:protein heterodimerization activity"/>
    <property type="evidence" value="ECO:0007669"/>
    <property type="project" value="InterPro"/>
</dbReference>
<dbReference type="AlphaFoldDB" id="A0A138ZXT5"/>
<evidence type="ECO:0000313" key="6">
    <source>
        <dbReference type="EMBL" id="KXS09322.1"/>
    </source>
</evidence>
<keyword evidence="4" id="KW-0804">Transcription</keyword>
<keyword evidence="5" id="KW-0539">Nucleus</keyword>
<evidence type="ECO:0000313" key="7">
    <source>
        <dbReference type="Proteomes" id="UP000070544"/>
    </source>
</evidence>
<dbReference type="EMBL" id="KQ965870">
    <property type="protein sequence ID" value="KXS09322.1"/>
    <property type="molecule type" value="Genomic_DNA"/>
</dbReference>
<evidence type="ECO:0000256" key="4">
    <source>
        <dbReference type="ARBA" id="ARBA00023163"/>
    </source>
</evidence>
<proteinExistence type="inferred from homology"/>
<protein>
    <submittedName>
        <fullName evidence="6">TFIID-31kDa-domain-containing protein</fullName>
    </submittedName>
</protein>